<evidence type="ECO:0000259" key="4">
    <source>
        <dbReference type="Pfam" id="PF25246"/>
    </source>
</evidence>
<keyword evidence="6" id="KW-1185">Reference proteome</keyword>
<evidence type="ECO:0000256" key="2">
    <source>
        <dbReference type="SAM" id="SignalP"/>
    </source>
</evidence>
<proteinExistence type="predicted"/>
<gene>
    <name evidence="5" type="ORF">RHGRI_035682</name>
</gene>
<dbReference type="GO" id="GO:0003697">
    <property type="term" value="F:single-stranded DNA binding"/>
    <property type="evidence" value="ECO:0007669"/>
    <property type="project" value="InterPro"/>
</dbReference>
<dbReference type="GO" id="GO:0009908">
    <property type="term" value="P:flower development"/>
    <property type="evidence" value="ECO:0007669"/>
    <property type="project" value="InterPro"/>
</dbReference>
<dbReference type="Pfam" id="PF25246">
    <property type="entry name" value="Nodulin_N"/>
    <property type="match status" value="1"/>
</dbReference>
<dbReference type="InterPro" id="IPR056560">
    <property type="entry name" value="HTH_NDX"/>
</dbReference>
<feature type="domain" description="Nodulin homeobox homeobox-like" evidence="3">
    <location>
        <begin position="555"/>
        <end position="593"/>
    </location>
</feature>
<organism evidence="5 6">
    <name type="scientific">Rhododendron griersonianum</name>
    <dbReference type="NCBI Taxonomy" id="479676"/>
    <lineage>
        <taxon>Eukaryota</taxon>
        <taxon>Viridiplantae</taxon>
        <taxon>Streptophyta</taxon>
        <taxon>Embryophyta</taxon>
        <taxon>Tracheophyta</taxon>
        <taxon>Spermatophyta</taxon>
        <taxon>Magnoliopsida</taxon>
        <taxon>eudicotyledons</taxon>
        <taxon>Gunneridae</taxon>
        <taxon>Pentapetalae</taxon>
        <taxon>asterids</taxon>
        <taxon>Ericales</taxon>
        <taxon>Ericaceae</taxon>
        <taxon>Ericoideae</taxon>
        <taxon>Rhodoreae</taxon>
        <taxon>Rhododendron</taxon>
    </lineage>
</organism>
<keyword evidence="2" id="KW-0732">Signal</keyword>
<evidence type="ECO:0000256" key="1">
    <source>
        <dbReference type="SAM" id="MobiDB-lite"/>
    </source>
</evidence>
<evidence type="ECO:0000313" key="5">
    <source>
        <dbReference type="EMBL" id="KAG5514349.1"/>
    </source>
</evidence>
<dbReference type="PANTHER" id="PTHR35743:SF1">
    <property type="entry name" value="NODULIN HOMEOBOX"/>
    <property type="match status" value="1"/>
</dbReference>
<feature type="region of interest" description="Disordered" evidence="1">
    <location>
        <begin position="492"/>
        <end position="530"/>
    </location>
</feature>
<sequence>MPLLHSALVACSLYLLTGCIASQWQDIASVLVAHRQVYIFMDAAFAALRVDIKFLQFKLSGQCYDFQRESSSNAEGTLNNLCQLCEASLQFLQSLCQQKSFRERLVKNKELCREGGVLLLARSILKLNVTWFRESPSVVAAVFRLKSKVLSILLHLCEAESLSYLDEVASTPRSMDVAKSVALEVLKILKAMVVRGYEICPTGLLQLNAMRLADIFSDDSNFRSYITIYFTEILTAIFSLPHREFLSSWCSSNLPIWEEDATLEYDSFGAAGHVLDLFSSSDLPNVTISRSDFIPSNMPRVAFAHQRTSLLVKVIANLHCYVPGLCKEEEDVFLNKFLECLRRELPKLSASDAEKAGIVSRNLRSLLSHAESLTPPYLNEDDVHLFRVFLMRLEPLITPAEIEVKRVQEAQSAGGCSSPIIEKVDTDTNRLGYLKEGTSENSAFQDEDQSYIRGNCIGQTDDIVWQVKGEDKGKSGMMAEGSREIERCIQKVETSGSDSSSTRGKNCTGQMHNVEFPKSGEHSKQSGFEGLKEDEKVEAVICEQKQQRKRKRTIMNDIQITLIEKALMEEPGMQRNAAWVQSWAEKLSAYVCKECTSAS</sequence>
<dbReference type="Proteomes" id="UP000823749">
    <property type="component" value="Chromosome 13"/>
</dbReference>
<dbReference type="AlphaFoldDB" id="A0AAV6HKY9"/>
<feature type="compositionally biased region" description="Basic and acidic residues" evidence="1">
    <location>
        <begin position="518"/>
        <end position="530"/>
    </location>
</feature>
<dbReference type="EMBL" id="JACTNZ010000013">
    <property type="protein sequence ID" value="KAG5514349.1"/>
    <property type="molecule type" value="Genomic_DNA"/>
</dbReference>
<reference evidence="5 6" key="1">
    <citation type="submission" date="2020-08" db="EMBL/GenBank/DDBJ databases">
        <title>Plant Genome Project.</title>
        <authorList>
            <person name="Zhang R.-G."/>
        </authorList>
    </citation>
    <scope>NUCLEOTIDE SEQUENCE [LARGE SCALE GENOMIC DNA]</scope>
    <source>
        <strain evidence="5">WSP0</strain>
        <tissue evidence="5">Leaf</tissue>
    </source>
</reference>
<protein>
    <submittedName>
        <fullName evidence="5">Uncharacterized protein</fullName>
    </submittedName>
</protein>
<dbReference type="InterPro" id="IPR039325">
    <property type="entry name" value="NDX"/>
</dbReference>
<dbReference type="Pfam" id="PF24426">
    <property type="entry name" value="HTH_NDX"/>
    <property type="match status" value="1"/>
</dbReference>
<feature type="chain" id="PRO_5043820638" evidence="2">
    <location>
        <begin position="22"/>
        <end position="599"/>
    </location>
</feature>
<name>A0AAV6HKY9_9ERIC</name>
<dbReference type="PANTHER" id="PTHR35743">
    <property type="entry name" value="NODULIN HOMEOBOX"/>
    <property type="match status" value="1"/>
</dbReference>
<feature type="signal peptide" evidence="2">
    <location>
        <begin position="1"/>
        <end position="21"/>
    </location>
</feature>
<evidence type="ECO:0000259" key="3">
    <source>
        <dbReference type="Pfam" id="PF24426"/>
    </source>
</evidence>
<comment type="caution">
    <text evidence="5">The sequence shown here is derived from an EMBL/GenBank/DDBJ whole genome shotgun (WGS) entry which is preliminary data.</text>
</comment>
<feature type="compositionally biased region" description="Polar residues" evidence="1">
    <location>
        <begin position="492"/>
        <end position="511"/>
    </location>
</feature>
<evidence type="ECO:0000313" key="6">
    <source>
        <dbReference type="Proteomes" id="UP000823749"/>
    </source>
</evidence>
<accession>A0AAV6HKY9</accession>
<dbReference type="InterPro" id="IPR057287">
    <property type="entry name" value="Ndx_N"/>
</dbReference>
<feature type="domain" description="Nodulin homeobox N-terminal" evidence="4">
    <location>
        <begin position="1"/>
        <end position="372"/>
    </location>
</feature>